<gene>
    <name evidence="1" type="primary">goF</name>
    <name evidence="1" type="ORF">CPT_CIP9_114</name>
</gene>
<dbReference type="GeneID" id="55626746"/>
<keyword evidence="2" id="KW-1185">Reference proteome</keyword>
<reference evidence="2" key="1">
    <citation type="submission" date="2019-12" db="EMBL/GenBank/DDBJ databases">
        <authorList>
            <person name="Wang K."/>
            <person name="Tamayo M.G."/>
            <person name="Penner T.V."/>
            <person name="Cook B.W.M."/>
            <person name="Court D.A."/>
            <person name="Theriault S.S."/>
        </authorList>
    </citation>
    <scope>NUCLEOTIDE SEQUENCE [LARGE SCALE GENOMIC DNA]</scope>
</reference>
<evidence type="ECO:0000313" key="1">
    <source>
        <dbReference type="EMBL" id="QHS01650.1"/>
    </source>
</evidence>
<sequence>MHKFTEGYFYHFKSMHDHALFTRRCGDNRAFANFVGSRPFKVLETDDYGNAQVVENHAEERIQIHLDAVNELTHFEINYDMAWCVNAAYQLKDAAALLKGSSINLQFIREIGYNPFIVESVCMSGVYDLKTMRLKYVDPDNRANHKYLNFTLTPDELGHFEEWKRPICSGFIRGESIVRDLPKRDNKFNLGKCDEIEMPTAGWVDEQIEEQEKDRGQTDAEIMAEIARDVAELTPESPKIEVKGKIRFVVEDEMTRLKAIEFLNNMVFK</sequence>
<dbReference type="KEGG" id="vg:55626746"/>
<dbReference type="Proteomes" id="UP000465071">
    <property type="component" value="Segment"/>
</dbReference>
<name>A0A6B9XZG0_9CAUD</name>
<organism evidence="1 2">
    <name type="scientific">Enterobacter phage vB_EclM_CIP9</name>
    <dbReference type="NCBI Taxonomy" id="2696340"/>
    <lineage>
        <taxon>Viruses</taxon>
        <taxon>Duplodnaviria</taxon>
        <taxon>Heunggongvirae</taxon>
        <taxon>Uroviricota</taxon>
        <taxon>Caudoviricetes</taxon>
        <taxon>Pantevenvirales</taxon>
        <taxon>Straboviridae</taxon>
        <taxon>Tevenvirinae</taxon>
        <taxon>Kanagawavirus</taxon>
        <taxon>Kanagawavirus cipnine</taxon>
    </lineage>
</organism>
<dbReference type="RefSeq" id="YP_009856004.1">
    <property type="nucleotide sequence ID" value="NC_048849.1"/>
</dbReference>
<accession>A0A6B9XZG0</accession>
<evidence type="ECO:0000313" key="2">
    <source>
        <dbReference type="Proteomes" id="UP000465071"/>
    </source>
</evidence>
<protein>
    <submittedName>
        <fullName evidence="1">mRNA metabolism modulator</fullName>
    </submittedName>
</protein>
<proteinExistence type="predicted"/>
<dbReference type="EMBL" id="MN882610">
    <property type="protein sequence ID" value="QHS01650.1"/>
    <property type="molecule type" value="Genomic_DNA"/>
</dbReference>